<reference evidence="1 2" key="1">
    <citation type="submission" date="2020-08" db="EMBL/GenBank/DDBJ databases">
        <title>Genomic Encyclopedia of Type Strains, Phase IV (KMG-IV): sequencing the most valuable type-strain genomes for metagenomic binning, comparative biology and taxonomic classification.</title>
        <authorList>
            <person name="Goeker M."/>
        </authorList>
    </citation>
    <scope>NUCLEOTIDE SEQUENCE [LARGE SCALE GENOMIC DNA]</scope>
    <source>
        <strain evidence="1 2">DSM 23447</strain>
    </source>
</reference>
<dbReference type="EMBL" id="JACIEW010000009">
    <property type="protein sequence ID" value="MBB4053602.1"/>
    <property type="molecule type" value="Genomic_DNA"/>
</dbReference>
<dbReference type="AlphaFoldDB" id="A0A7W6IQT6"/>
<organism evidence="1 2">
    <name type="scientific">Devosia subaequoris</name>
    <dbReference type="NCBI Taxonomy" id="395930"/>
    <lineage>
        <taxon>Bacteria</taxon>
        <taxon>Pseudomonadati</taxon>
        <taxon>Pseudomonadota</taxon>
        <taxon>Alphaproteobacteria</taxon>
        <taxon>Hyphomicrobiales</taxon>
        <taxon>Devosiaceae</taxon>
        <taxon>Devosia</taxon>
    </lineage>
</organism>
<gene>
    <name evidence="1" type="ORF">GGR20_003264</name>
</gene>
<accession>A0A7W6IQT6</accession>
<sequence>MDFSLWQFSPCDLLRRTTADFSKEIPAEGSNQRFCLIHELVHGCAVGEW</sequence>
<dbReference type="RefSeq" id="WP_210283224.1">
    <property type="nucleotide sequence ID" value="NZ_JACIEW010000009.1"/>
</dbReference>
<keyword evidence="2" id="KW-1185">Reference proteome</keyword>
<evidence type="ECO:0000313" key="1">
    <source>
        <dbReference type="EMBL" id="MBB4053602.1"/>
    </source>
</evidence>
<name>A0A7W6IQT6_9HYPH</name>
<dbReference type="Proteomes" id="UP000547011">
    <property type="component" value="Unassembled WGS sequence"/>
</dbReference>
<protein>
    <submittedName>
        <fullName evidence="1">Uncharacterized protein</fullName>
    </submittedName>
</protein>
<comment type="caution">
    <text evidence="1">The sequence shown here is derived from an EMBL/GenBank/DDBJ whole genome shotgun (WGS) entry which is preliminary data.</text>
</comment>
<evidence type="ECO:0000313" key="2">
    <source>
        <dbReference type="Proteomes" id="UP000547011"/>
    </source>
</evidence>
<proteinExistence type="predicted"/>